<dbReference type="PANTHER" id="PTHR43725:SF47">
    <property type="entry name" value="UDP-GLUCOSE 4-EPIMERASE"/>
    <property type="match status" value="1"/>
</dbReference>
<dbReference type="EC" id="5.1.3.2" evidence="5 9"/>
<dbReference type="GO" id="GO:0005829">
    <property type="term" value="C:cytosol"/>
    <property type="evidence" value="ECO:0007669"/>
    <property type="project" value="TreeGrafter"/>
</dbReference>
<evidence type="ECO:0000313" key="11">
    <source>
        <dbReference type="EMBL" id="NMM49811.1"/>
    </source>
</evidence>
<comment type="caution">
    <text evidence="11">The sequence shown here is derived from an EMBL/GenBank/DDBJ whole genome shotgun (WGS) entry which is preliminary data.</text>
</comment>
<dbReference type="UniPathway" id="UPA00214"/>
<sequence>MPDKILVTGGAGYIGSHTVVELRKAGYIPVIIDNFSNSDPAVISQLEKITGEPTIFYALDCNNTENLKKVFRENPEITGVIHFAAFKAVGESVAEPIKYYHNNIGSLVTLIQSMEEFKVSNLVFSSSCTVYGQPDKLPVKENSPKKQAESPYGNTKAICEEILSDANNAGIPIKSIALRYFNPIGAHPSSLIGELPKGVPNNLVPFVTQTAAGWRKELTIFGKDYNTVDGTCVRDYIHVVDLAKAHVKALKHLEKISEFNNHFEALNIGTGNGNSVKEVVDTFQKVNEVKLNYTFGPRRAGDVEQVYADASTSEDVLGWKAELSLEDALKDAWNWQKTLKKPE</sequence>
<evidence type="ECO:0000259" key="10">
    <source>
        <dbReference type="Pfam" id="PF16363"/>
    </source>
</evidence>
<dbReference type="SUPFAM" id="SSF51735">
    <property type="entry name" value="NAD(P)-binding Rossmann-fold domains"/>
    <property type="match status" value="1"/>
</dbReference>
<dbReference type="AlphaFoldDB" id="A0A848J268"/>
<comment type="pathway">
    <text evidence="3 9">Carbohydrate metabolism; galactose metabolism.</text>
</comment>
<dbReference type="RefSeq" id="WP_169683267.1">
    <property type="nucleotide sequence ID" value="NZ_JABBNU010000009.1"/>
</dbReference>
<dbReference type="Pfam" id="PF16363">
    <property type="entry name" value="GDP_Man_Dehyd"/>
    <property type="match status" value="1"/>
</dbReference>
<evidence type="ECO:0000256" key="8">
    <source>
        <dbReference type="ARBA" id="ARBA00023235"/>
    </source>
</evidence>
<dbReference type="NCBIfam" id="TIGR01179">
    <property type="entry name" value="galE"/>
    <property type="match status" value="1"/>
</dbReference>
<reference evidence="11 12" key="1">
    <citation type="submission" date="2020-04" db="EMBL/GenBank/DDBJ databases">
        <title>Flammeovirgaceae bacterium KN852 isolated from deep sea.</title>
        <authorList>
            <person name="Zhang D.-C."/>
        </authorList>
    </citation>
    <scope>NUCLEOTIDE SEQUENCE [LARGE SCALE GENOMIC DNA]</scope>
    <source>
        <strain evidence="11 12">KN852</strain>
    </source>
</reference>
<accession>A0A848J268</accession>
<protein>
    <recommendedName>
        <fullName evidence="6 9">UDP-glucose 4-epimerase</fullName>
        <ecNumber evidence="5 9">5.1.3.2</ecNumber>
    </recommendedName>
</protein>
<evidence type="ECO:0000313" key="12">
    <source>
        <dbReference type="Proteomes" id="UP000559010"/>
    </source>
</evidence>
<proteinExistence type="inferred from homology"/>
<evidence type="ECO:0000256" key="3">
    <source>
        <dbReference type="ARBA" id="ARBA00004947"/>
    </source>
</evidence>
<comment type="catalytic activity">
    <reaction evidence="1 9">
        <text>UDP-alpha-D-glucose = UDP-alpha-D-galactose</text>
        <dbReference type="Rhea" id="RHEA:22168"/>
        <dbReference type="ChEBI" id="CHEBI:58885"/>
        <dbReference type="ChEBI" id="CHEBI:66914"/>
        <dbReference type="EC" id="5.1.3.2"/>
    </reaction>
</comment>
<evidence type="ECO:0000256" key="4">
    <source>
        <dbReference type="ARBA" id="ARBA00007637"/>
    </source>
</evidence>
<evidence type="ECO:0000256" key="7">
    <source>
        <dbReference type="ARBA" id="ARBA00023027"/>
    </source>
</evidence>
<dbReference type="CDD" id="cd05247">
    <property type="entry name" value="UDP_G4E_1_SDR_e"/>
    <property type="match status" value="1"/>
</dbReference>
<evidence type="ECO:0000256" key="6">
    <source>
        <dbReference type="ARBA" id="ARBA00018569"/>
    </source>
</evidence>
<dbReference type="GO" id="GO:0006012">
    <property type="term" value="P:galactose metabolic process"/>
    <property type="evidence" value="ECO:0007669"/>
    <property type="project" value="UniProtKB-UniPathway"/>
</dbReference>
<comment type="similarity">
    <text evidence="4 9">Belongs to the NAD(P)-dependent epimerase/dehydratase family.</text>
</comment>
<name>A0A848J268_9BACT</name>
<dbReference type="Gene3D" id="3.40.50.720">
    <property type="entry name" value="NAD(P)-binding Rossmann-like Domain"/>
    <property type="match status" value="1"/>
</dbReference>
<keyword evidence="7 9" id="KW-0520">NAD</keyword>
<dbReference type="Gene3D" id="3.90.25.10">
    <property type="entry name" value="UDP-galactose 4-epimerase, domain 1"/>
    <property type="match status" value="1"/>
</dbReference>
<evidence type="ECO:0000256" key="1">
    <source>
        <dbReference type="ARBA" id="ARBA00000083"/>
    </source>
</evidence>
<dbReference type="InterPro" id="IPR005886">
    <property type="entry name" value="UDP_G4E"/>
</dbReference>
<dbReference type="Proteomes" id="UP000559010">
    <property type="component" value="Unassembled WGS sequence"/>
</dbReference>
<feature type="domain" description="NAD(P)-binding" evidence="10">
    <location>
        <begin position="6"/>
        <end position="331"/>
    </location>
</feature>
<evidence type="ECO:0000256" key="5">
    <source>
        <dbReference type="ARBA" id="ARBA00013189"/>
    </source>
</evidence>
<organism evidence="11 12">
    <name type="scientific">Marinigracilibium pacificum</name>
    <dbReference type="NCBI Taxonomy" id="2729599"/>
    <lineage>
        <taxon>Bacteria</taxon>
        <taxon>Pseudomonadati</taxon>
        <taxon>Bacteroidota</taxon>
        <taxon>Cytophagia</taxon>
        <taxon>Cytophagales</taxon>
        <taxon>Flammeovirgaceae</taxon>
        <taxon>Marinigracilibium</taxon>
    </lineage>
</organism>
<comment type="subunit">
    <text evidence="9">Homodimer.</text>
</comment>
<dbReference type="PANTHER" id="PTHR43725">
    <property type="entry name" value="UDP-GLUCOSE 4-EPIMERASE"/>
    <property type="match status" value="1"/>
</dbReference>
<keyword evidence="8 9" id="KW-0413">Isomerase</keyword>
<keyword evidence="9" id="KW-0119">Carbohydrate metabolism</keyword>
<keyword evidence="12" id="KW-1185">Reference proteome</keyword>
<dbReference type="EMBL" id="JABBNU010000009">
    <property type="protein sequence ID" value="NMM49811.1"/>
    <property type="molecule type" value="Genomic_DNA"/>
</dbReference>
<dbReference type="InterPro" id="IPR036291">
    <property type="entry name" value="NAD(P)-bd_dom_sf"/>
</dbReference>
<dbReference type="GO" id="GO:0003978">
    <property type="term" value="F:UDP-glucose 4-epimerase activity"/>
    <property type="evidence" value="ECO:0007669"/>
    <property type="project" value="UniProtKB-UniRule"/>
</dbReference>
<evidence type="ECO:0000256" key="9">
    <source>
        <dbReference type="RuleBase" id="RU366046"/>
    </source>
</evidence>
<dbReference type="InterPro" id="IPR016040">
    <property type="entry name" value="NAD(P)-bd_dom"/>
</dbReference>
<evidence type="ECO:0000256" key="2">
    <source>
        <dbReference type="ARBA" id="ARBA00001911"/>
    </source>
</evidence>
<comment type="cofactor">
    <cofactor evidence="2 9">
        <name>NAD(+)</name>
        <dbReference type="ChEBI" id="CHEBI:57540"/>
    </cofactor>
</comment>
<gene>
    <name evidence="11" type="primary">galE</name>
    <name evidence="11" type="ORF">HH304_15490</name>
</gene>